<dbReference type="Proteomes" id="UP000190776">
    <property type="component" value="Unassembled WGS sequence"/>
</dbReference>
<dbReference type="OrthoDB" id="3944144at2759"/>
<evidence type="ECO:0000313" key="2">
    <source>
        <dbReference type="Proteomes" id="UP000190776"/>
    </source>
</evidence>
<dbReference type="EMBL" id="MSZU01000095">
    <property type="protein sequence ID" value="OMP84391.1"/>
    <property type="molecule type" value="Genomic_DNA"/>
</dbReference>
<protein>
    <submittedName>
        <fullName evidence="1">Trichodiene oxygenase</fullName>
    </submittedName>
</protein>
<evidence type="ECO:0000313" key="1">
    <source>
        <dbReference type="EMBL" id="OMP84391.1"/>
    </source>
</evidence>
<dbReference type="STRING" id="420778.A0A1S8BAU4"/>
<organism evidence="1 2">
    <name type="scientific">Diplodia seriata</name>
    <dbReference type="NCBI Taxonomy" id="420778"/>
    <lineage>
        <taxon>Eukaryota</taxon>
        <taxon>Fungi</taxon>
        <taxon>Dikarya</taxon>
        <taxon>Ascomycota</taxon>
        <taxon>Pezizomycotina</taxon>
        <taxon>Dothideomycetes</taxon>
        <taxon>Dothideomycetes incertae sedis</taxon>
        <taxon>Botryosphaeriales</taxon>
        <taxon>Botryosphaeriaceae</taxon>
        <taxon>Diplodia</taxon>
    </lineage>
</organism>
<dbReference type="GO" id="GO:0020037">
    <property type="term" value="F:heme binding"/>
    <property type="evidence" value="ECO:0007669"/>
    <property type="project" value="InterPro"/>
</dbReference>
<dbReference type="GO" id="GO:0004497">
    <property type="term" value="F:monooxygenase activity"/>
    <property type="evidence" value="ECO:0007669"/>
    <property type="project" value="InterPro"/>
</dbReference>
<gene>
    <name evidence="1" type="ORF">BK809_0000398</name>
</gene>
<dbReference type="InterPro" id="IPR036396">
    <property type="entry name" value="Cyt_P450_sf"/>
</dbReference>
<accession>A0A1S8BAU4</accession>
<sequence>YEFWYDVVTEPEYTFKISRLHKEYGPIVRINPDEIHIVDPDFYDTVYASSRRKRDKWD</sequence>
<dbReference type="Gene3D" id="1.10.630.10">
    <property type="entry name" value="Cytochrome P450"/>
    <property type="match status" value="1"/>
</dbReference>
<reference evidence="1 2" key="1">
    <citation type="submission" date="2017-01" db="EMBL/GenBank/DDBJ databases">
        <title>Draft genome sequence of Diplodia seriata F98.1, a fungal species involved in grapevine trunk diseases.</title>
        <authorList>
            <person name="Robert-Siegwald G."/>
            <person name="Vallet J."/>
            <person name="Abou-Mansour E."/>
            <person name="Xu J."/>
            <person name="Rey P."/>
            <person name="Bertsch C."/>
            <person name="Rego C."/>
            <person name="Larignon P."/>
            <person name="Fontaine F."/>
            <person name="Lebrun M.-H."/>
        </authorList>
    </citation>
    <scope>NUCLEOTIDE SEQUENCE [LARGE SCALE GENOMIC DNA]</scope>
    <source>
        <strain evidence="1 2">F98.1</strain>
    </source>
</reference>
<dbReference type="GO" id="GO:0016705">
    <property type="term" value="F:oxidoreductase activity, acting on paired donors, with incorporation or reduction of molecular oxygen"/>
    <property type="evidence" value="ECO:0007669"/>
    <property type="project" value="InterPro"/>
</dbReference>
<dbReference type="AlphaFoldDB" id="A0A1S8BAU4"/>
<dbReference type="SUPFAM" id="SSF48264">
    <property type="entry name" value="Cytochrome P450"/>
    <property type="match status" value="1"/>
</dbReference>
<dbReference type="GO" id="GO:0005506">
    <property type="term" value="F:iron ion binding"/>
    <property type="evidence" value="ECO:0007669"/>
    <property type="project" value="InterPro"/>
</dbReference>
<comment type="caution">
    <text evidence="1">The sequence shown here is derived from an EMBL/GenBank/DDBJ whole genome shotgun (WGS) entry which is preliminary data.</text>
</comment>
<proteinExistence type="predicted"/>
<feature type="non-terminal residue" evidence="1">
    <location>
        <position position="1"/>
    </location>
</feature>
<name>A0A1S8BAU4_9PEZI</name>